<dbReference type="Pfam" id="PF07730">
    <property type="entry name" value="HisKA_3"/>
    <property type="match status" value="1"/>
</dbReference>
<protein>
    <recommendedName>
        <fullName evidence="2">histidine kinase</fullName>
        <ecNumber evidence="2">2.7.13.3</ecNumber>
    </recommendedName>
</protein>
<proteinExistence type="predicted"/>
<name>A0A5R9KYR7_9BACT</name>
<keyword evidence="5" id="KW-0547">Nucleotide-binding</keyword>
<dbReference type="PANTHER" id="PTHR24421">
    <property type="entry name" value="NITRATE/NITRITE SENSOR PROTEIN NARX-RELATED"/>
    <property type="match status" value="1"/>
</dbReference>
<gene>
    <name evidence="10" type="ORF">FEN17_17960</name>
</gene>
<evidence type="ECO:0000256" key="5">
    <source>
        <dbReference type="ARBA" id="ARBA00022741"/>
    </source>
</evidence>
<dbReference type="SMART" id="SM00028">
    <property type="entry name" value="TPR"/>
    <property type="match status" value="4"/>
</dbReference>
<dbReference type="Gene3D" id="1.25.40.10">
    <property type="entry name" value="Tetratricopeptide repeat domain"/>
    <property type="match status" value="2"/>
</dbReference>
<dbReference type="Gene3D" id="1.20.5.1930">
    <property type="match status" value="1"/>
</dbReference>
<dbReference type="InterPro" id="IPR019734">
    <property type="entry name" value="TPR_rpt"/>
</dbReference>
<evidence type="ECO:0000313" key="11">
    <source>
        <dbReference type="Proteomes" id="UP000306402"/>
    </source>
</evidence>
<keyword evidence="4" id="KW-0808">Transferase</keyword>
<dbReference type="InterPro" id="IPR011990">
    <property type="entry name" value="TPR-like_helical_dom_sf"/>
</dbReference>
<dbReference type="GO" id="GO:0046983">
    <property type="term" value="F:protein dimerization activity"/>
    <property type="evidence" value="ECO:0007669"/>
    <property type="project" value="InterPro"/>
</dbReference>
<dbReference type="GO" id="GO:0005524">
    <property type="term" value="F:ATP binding"/>
    <property type="evidence" value="ECO:0007669"/>
    <property type="project" value="UniProtKB-KW"/>
</dbReference>
<dbReference type="InterPro" id="IPR011712">
    <property type="entry name" value="Sig_transdc_His_kin_sub3_dim/P"/>
</dbReference>
<evidence type="ECO:0000256" key="2">
    <source>
        <dbReference type="ARBA" id="ARBA00012438"/>
    </source>
</evidence>
<evidence type="ECO:0000313" key="10">
    <source>
        <dbReference type="EMBL" id="TLV01321.1"/>
    </source>
</evidence>
<evidence type="ECO:0000259" key="9">
    <source>
        <dbReference type="PROSITE" id="PS50109"/>
    </source>
</evidence>
<dbReference type="GO" id="GO:0016020">
    <property type="term" value="C:membrane"/>
    <property type="evidence" value="ECO:0007669"/>
    <property type="project" value="InterPro"/>
</dbReference>
<dbReference type="SUPFAM" id="SSF55874">
    <property type="entry name" value="ATPase domain of HSP90 chaperone/DNA topoisomerase II/histidine kinase"/>
    <property type="match status" value="1"/>
</dbReference>
<comment type="caution">
    <text evidence="10">The sequence shown here is derived from an EMBL/GenBank/DDBJ whole genome shotgun (WGS) entry which is preliminary data.</text>
</comment>
<reference evidence="10 11" key="1">
    <citation type="submission" date="2019-05" db="EMBL/GenBank/DDBJ databases">
        <authorList>
            <person name="Qu J.-H."/>
        </authorList>
    </citation>
    <scope>NUCLEOTIDE SEQUENCE [LARGE SCALE GENOMIC DNA]</scope>
    <source>
        <strain evidence="10 11">T17</strain>
    </source>
</reference>
<dbReference type="SMART" id="SM00387">
    <property type="entry name" value="HATPase_c"/>
    <property type="match status" value="1"/>
</dbReference>
<sequence length="662" mass="77364">MRLCLLLLLNLSIWRTTLSQPIPPDSIQRTLNSLKSIGESQNDDTLRIRTLMAWAETIQDDNSALRIFGQILSLSEAAEWERGQMVANCRIGYYYGRKGQYYRACEYLYAGLYLAEKLNDRPFLAYSLRFLGDYHLNLHEYKKALLYYRKASPIFLKIGDMSRYIVSQNNIGLVYYEQKQYDKAIEQFIFCLKENRKLQDKNIDSYCFVNLAASYRQKRMYVESLNSIEGFRKLHATNINNQAFANAQTARTYLEMNKPKLALRFAKEAYSKRDSVLGNTQKEVSEILYLIYKRLGLERQALYYYEELTAIQSRNDLDMKKKQIDALRFTYENEKQRMNIITLNKNIEQKNRSIEQRKFERNILVVSLLFFVCLGGTIVYNNRLLKRKNIEIEEQKKQLGLIKEQLSISNLQLTDINNTLEERVRLRTEELTVANEELIRKNREIQLAFYNGQSLERKRVASELHDGLGSTLTGLKWQLEALDLENFSIQERLIYERVLFKMEDAYSEVRLISHNLLPAELETHGLSTALRKLVNDLNRNNRMLFRYFSNYTDGFFDKKGEMELYSICLELVNNIMKHSQATEAGIRLDQSTKEMILTVSDNGIGFPEKFVNESNGMGLRNIRNRTRSLAGRLEVKPAHPNGTLIYVKIQLYPTGEPSQTDL</sequence>
<dbReference type="PROSITE" id="PS50109">
    <property type="entry name" value="HIS_KIN"/>
    <property type="match status" value="1"/>
</dbReference>
<dbReference type="EMBL" id="VCEJ01000004">
    <property type="protein sequence ID" value="TLV01321.1"/>
    <property type="molecule type" value="Genomic_DNA"/>
</dbReference>
<dbReference type="Pfam" id="PF02518">
    <property type="entry name" value="HATPase_c"/>
    <property type="match status" value="1"/>
</dbReference>
<dbReference type="GO" id="GO:0000155">
    <property type="term" value="F:phosphorelay sensor kinase activity"/>
    <property type="evidence" value="ECO:0007669"/>
    <property type="project" value="InterPro"/>
</dbReference>
<dbReference type="Proteomes" id="UP000306402">
    <property type="component" value="Unassembled WGS sequence"/>
</dbReference>
<evidence type="ECO:0000256" key="4">
    <source>
        <dbReference type="ARBA" id="ARBA00022679"/>
    </source>
</evidence>
<feature type="domain" description="Histidine kinase" evidence="9">
    <location>
        <begin position="563"/>
        <end position="653"/>
    </location>
</feature>
<keyword evidence="11" id="KW-1185">Reference proteome</keyword>
<keyword evidence="7" id="KW-0067">ATP-binding</keyword>
<organism evidence="10 11">
    <name type="scientific">Dyadobacter luticola</name>
    <dbReference type="NCBI Taxonomy" id="1979387"/>
    <lineage>
        <taxon>Bacteria</taxon>
        <taxon>Pseudomonadati</taxon>
        <taxon>Bacteroidota</taxon>
        <taxon>Cytophagia</taxon>
        <taxon>Cytophagales</taxon>
        <taxon>Spirosomataceae</taxon>
        <taxon>Dyadobacter</taxon>
    </lineage>
</organism>
<dbReference type="InterPro" id="IPR036890">
    <property type="entry name" value="HATPase_C_sf"/>
</dbReference>
<dbReference type="OrthoDB" id="613934at2"/>
<evidence type="ECO:0000256" key="7">
    <source>
        <dbReference type="ARBA" id="ARBA00022840"/>
    </source>
</evidence>
<dbReference type="InterPro" id="IPR003594">
    <property type="entry name" value="HATPase_dom"/>
</dbReference>
<comment type="catalytic activity">
    <reaction evidence="1">
        <text>ATP + protein L-histidine = ADP + protein N-phospho-L-histidine.</text>
        <dbReference type="EC" id="2.7.13.3"/>
    </reaction>
</comment>
<evidence type="ECO:0000256" key="6">
    <source>
        <dbReference type="ARBA" id="ARBA00022777"/>
    </source>
</evidence>
<dbReference type="Pfam" id="PF13424">
    <property type="entry name" value="TPR_12"/>
    <property type="match status" value="1"/>
</dbReference>
<dbReference type="PANTHER" id="PTHR24421:SF10">
    <property type="entry name" value="NITRATE_NITRITE SENSOR PROTEIN NARQ"/>
    <property type="match status" value="1"/>
</dbReference>
<dbReference type="CDD" id="cd16917">
    <property type="entry name" value="HATPase_UhpB-NarQ-NarX-like"/>
    <property type="match status" value="1"/>
</dbReference>
<dbReference type="EC" id="2.7.13.3" evidence="2"/>
<accession>A0A5R9KYR7</accession>
<evidence type="ECO:0000256" key="3">
    <source>
        <dbReference type="ARBA" id="ARBA00022553"/>
    </source>
</evidence>
<keyword evidence="3" id="KW-0597">Phosphoprotein</keyword>
<dbReference type="Gene3D" id="3.30.565.10">
    <property type="entry name" value="Histidine kinase-like ATPase, C-terminal domain"/>
    <property type="match status" value="1"/>
</dbReference>
<evidence type="ECO:0000256" key="1">
    <source>
        <dbReference type="ARBA" id="ARBA00000085"/>
    </source>
</evidence>
<dbReference type="SUPFAM" id="SSF48452">
    <property type="entry name" value="TPR-like"/>
    <property type="match status" value="1"/>
</dbReference>
<keyword evidence="6" id="KW-0418">Kinase</keyword>
<dbReference type="InterPro" id="IPR050482">
    <property type="entry name" value="Sensor_HK_TwoCompSys"/>
</dbReference>
<dbReference type="InterPro" id="IPR005467">
    <property type="entry name" value="His_kinase_dom"/>
</dbReference>
<evidence type="ECO:0000256" key="8">
    <source>
        <dbReference type="ARBA" id="ARBA00023012"/>
    </source>
</evidence>
<dbReference type="AlphaFoldDB" id="A0A5R9KYR7"/>
<keyword evidence="8" id="KW-0902">Two-component regulatory system</keyword>